<dbReference type="RefSeq" id="WP_184338599.1">
    <property type="nucleotide sequence ID" value="NZ_JACHIG010000002.1"/>
</dbReference>
<sequence>MLFHPSEFTRSSWKLLLKKILPGCKAIETSSVEEVRHAVESVQVDALMMEFHPRDVEHGIDTLKAVISITGGKRVMLICGPPAPVTTRTAMQAGASVFLGCNESVEELKRALSAALECVPYMSSELASALARSVGPINAPQEEEESSQYALSVREEEVLELLVSGMRPSQVASRLGLSMKTISSHKRNALGKLGVSNILEAVRIWV</sequence>
<proteinExistence type="predicted"/>
<dbReference type="InterPro" id="IPR000792">
    <property type="entry name" value="Tscrpt_reg_LuxR_C"/>
</dbReference>
<dbReference type="PRINTS" id="PR00038">
    <property type="entry name" value="HTHLUXR"/>
</dbReference>
<evidence type="ECO:0000313" key="8">
    <source>
        <dbReference type="Proteomes" id="UP000590740"/>
    </source>
</evidence>
<dbReference type="InterPro" id="IPR001789">
    <property type="entry name" value="Sig_transdc_resp-reg_receiver"/>
</dbReference>
<dbReference type="CDD" id="cd06170">
    <property type="entry name" value="LuxR_C_like"/>
    <property type="match status" value="1"/>
</dbReference>
<dbReference type="PANTHER" id="PTHR44688">
    <property type="entry name" value="DNA-BINDING TRANSCRIPTIONAL ACTIVATOR DEVR_DOSR"/>
    <property type="match status" value="1"/>
</dbReference>
<dbReference type="InterPro" id="IPR011006">
    <property type="entry name" value="CheY-like_superfamily"/>
</dbReference>
<comment type="caution">
    <text evidence="7">The sequence shown here is derived from an EMBL/GenBank/DDBJ whole genome shotgun (WGS) entry which is preliminary data.</text>
</comment>
<accession>A0A7W7Y928</accession>
<dbReference type="GO" id="GO:0006355">
    <property type="term" value="P:regulation of DNA-templated transcription"/>
    <property type="evidence" value="ECO:0007669"/>
    <property type="project" value="InterPro"/>
</dbReference>
<dbReference type="PROSITE" id="PS50043">
    <property type="entry name" value="HTH_LUXR_2"/>
    <property type="match status" value="1"/>
</dbReference>
<keyword evidence="2" id="KW-0238">DNA-binding</keyword>
<dbReference type="InterPro" id="IPR016032">
    <property type="entry name" value="Sig_transdc_resp-reg_C-effctor"/>
</dbReference>
<evidence type="ECO:0000256" key="4">
    <source>
        <dbReference type="PROSITE-ProRule" id="PRU00169"/>
    </source>
</evidence>
<evidence type="ECO:0000256" key="2">
    <source>
        <dbReference type="ARBA" id="ARBA00023125"/>
    </source>
</evidence>
<dbReference type="SUPFAM" id="SSF52172">
    <property type="entry name" value="CheY-like"/>
    <property type="match status" value="1"/>
</dbReference>
<evidence type="ECO:0000259" key="5">
    <source>
        <dbReference type="PROSITE" id="PS50043"/>
    </source>
</evidence>
<reference evidence="7 8" key="1">
    <citation type="submission" date="2020-08" db="EMBL/GenBank/DDBJ databases">
        <title>Genomic Encyclopedia of Type Strains, Phase IV (KMG-IV): sequencing the most valuable type-strain genomes for metagenomic binning, comparative biology and taxonomic classification.</title>
        <authorList>
            <person name="Goeker M."/>
        </authorList>
    </citation>
    <scope>NUCLEOTIDE SEQUENCE [LARGE SCALE GENOMIC DNA]</scope>
    <source>
        <strain evidence="7 8">DSM 12252</strain>
    </source>
</reference>
<dbReference type="Pfam" id="PF00196">
    <property type="entry name" value="GerE"/>
    <property type="match status" value="1"/>
</dbReference>
<evidence type="ECO:0000256" key="1">
    <source>
        <dbReference type="ARBA" id="ARBA00023015"/>
    </source>
</evidence>
<protein>
    <submittedName>
        <fullName evidence="7">Two-component system capsular synthesis response regulator RcsB</fullName>
    </submittedName>
</protein>
<keyword evidence="3" id="KW-0804">Transcription</keyword>
<dbReference type="Gene3D" id="3.40.50.2300">
    <property type="match status" value="1"/>
</dbReference>
<evidence type="ECO:0000313" key="7">
    <source>
        <dbReference type="EMBL" id="MBB5031662.1"/>
    </source>
</evidence>
<dbReference type="EMBL" id="JACHIG010000002">
    <property type="protein sequence ID" value="MBB5031662.1"/>
    <property type="molecule type" value="Genomic_DNA"/>
</dbReference>
<dbReference type="PANTHER" id="PTHR44688:SF16">
    <property type="entry name" value="DNA-BINDING TRANSCRIPTIONAL ACTIVATOR DEVR_DOSR"/>
    <property type="match status" value="1"/>
</dbReference>
<dbReference type="AlphaFoldDB" id="A0A7W7Y928"/>
<dbReference type="GO" id="GO:0003677">
    <property type="term" value="F:DNA binding"/>
    <property type="evidence" value="ECO:0007669"/>
    <property type="project" value="UniProtKB-KW"/>
</dbReference>
<keyword evidence="1" id="KW-0805">Transcription regulation</keyword>
<keyword evidence="8" id="KW-1185">Reference proteome</keyword>
<dbReference type="InterPro" id="IPR036388">
    <property type="entry name" value="WH-like_DNA-bd_sf"/>
</dbReference>
<dbReference type="SMART" id="SM00421">
    <property type="entry name" value="HTH_LUXR"/>
    <property type="match status" value="1"/>
</dbReference>
<dbReference type="GO" id="GO:0000160">
    <property type="term" value="P:phosphorelay signal transduction system"/>
    <property type="evidence" value="ECO:0007669"/>
    <property type="project" value="InterPro"/>
</dbReference>
<feature type="domain" description="Response regulatory" evidence="6">
    <location>
        <begin position="1"/>
        <end position="116"/>
    </location>
</feature>
<dbReference type="Gene3D" id="1.10.10.10">
    <property type="entry name" value="Winged helix-like DNA-binding domain superfamily/Winged helix DNA-binding domain"/>
    <property type="match status" value="1"/>
</dbReference>
<dbReference type="PROSITE" id="PS50110">
    <property type="entry name" value="RESPONSE_REGULATORY"/>
    <property type="match status" value="1"/>
</dbReference>
<gene>
    <name evidence="7" type="ORF">HNQ65_001230</name>
</gene>
<dbReference type="SUPFAM" id="SSF46894">
    <property type="entry name" value="C-terminal effector domain of the bipartite response regulators"/>
    <property type="match status" value="1"/>
</dbReference>
<dbReference type="Proteomes" id="UP000590740">
    <property type="component" value="Unassembled WGS sequence"/>
</dbReference>
<organism evidence="7 8">
    <name type="scientific">Prosthecobacter vanneervenii</name>
    <dbReference type="NCBI Taxonomy" id="48466"/>
    <lineage>
        <taxon>Bacteria</taxon>
        <taxon>Pseudomonadati</taxon>
        <taxon>Verrucomicrobiota</taxon>
        <taxon>Verrucomicrobiia</taxon>
        <taxon>Verrucomicrobiales</taxon>
        <taxon>Verrucomicrobiaceae</taxon>
        <taxon>Prosthecobacter</taxon>
    </lineage>
</organism>
<comment type="caution">
    <text evidence="4">Lacks conserved residue(s) required for the propagation of feature annotation.</text>
</comment>
<evidence type="ECO:0000256" key="3">
    <source>
        <dbReference type="ARBA" id="ARBA00023163"/>
    </source>
</evidence>
<name>A0A7W7Y928_9BACT</name>
<evidence type="ECO:0000259" key="6">
    <source>
        <dbReference type="PROSITE" id="PS50110"/>
    </source>
</evidence>
<feature type="domain" description="HTH luxR-type" evidence="5">
    <location>
        <begin position="144"/>
        <end position="206"/>
    </location>
</feature>